<dbReference type="PANTHER" id="PTHR43133:SF8">
    <property type="entry name" value="RNA POLYMERASE SIGMA FACTOR HI_1459-RELATED"/>
    <property type="match status" value="1"/>
</dbReference>
<feature type="domain" description="RNA polymerase sigma factor 70 region 4 type 2" evidence="7">
    <location>
        <begin position="123"/>
        <end position="174"/>
    </location>
</feature>
<evidence type="ECO:0000259" key="6">
    <source>
        <dbReference type="Pfam" id="PF04542"/>
    </source>
</evidence>
<reference evidence="8" key="1">
    <citation type="submission" date="2018-06" db="EMBL/GenBank/DDBJ databases">
        <authorList>
            <person name="Zhirakovskaya E."/>
        </authorList>
    </citation>
    <scope>NUCLEOTIDE SEQUENCE</scope>
</reference>
<accession>A0A3B1CTI0</accession>
<dbReference type="InterPro" id="IPR013249">
    <property type="entry name" value="RNA_pol_sigma70_r4_t2"/>
</dbReference>
<evidence type="ECO:0000313" key="8">
    <source>
        <dbReference type="EMBL" id="VAX19987.1"/>
    </source>
</evidence>
<keyword evidence="2" id="KW-0805">Transcription regulation</keyword>
<dbReference type="InterPro" id="IPR013325">
    <property type="entry name" value="RNA_pol_sigma_r2"/>
</dbReference>
<keyword evidence="3" id="KW-0731">Sigma factor</keyword>
<dbReference type="Gene3D" id="1.10.1740.10">
    <property type="match status" value="1"/>
</dbReference>
<evidence type="ECO:0008006" key="9">
    <source>
        <dbReference type="Google" id="ProtNLM"/>
    </source>
</evidence>
<dbReference type="GO" id="GO:0016987">
    <property type="term" value="F:sigma factor activity"/>
    <property type="evidence" value="ECO:0007669"/>
    <property type="project" value="UniProtKB-KW"/>
</dbReference>
<dbReference type="CDD" id="cd06171">
    <property type="entry name" value="Sigma70_r4"/>
    <property type="match status" value="1"/>
</dbReference>
<evidence type="ECO:0000256" key="3">
    <source>
        <dbReference type="ARBA" id="ARBA00023082"/>
    </source>
</evidence>
<keyword evidence="4" id="KW-0238">DNA-binding</keyword>
<name>A0A3B1CTI0_9ZZZZ</name>
<dbReference type="GO" id="GO:0006352">
    <property type="term" value="P:DNA-templated transcription initiation"/>
    <property type="evidence" value="ECO:0007669"/>
    <property type="project" value="InterPro"/>
</dbReference>
<dbReference type="InterPro" id="IPR013324">
    <property type="entry name" value="RNA_pol_sigma_r3/r4-like"/>
</dbReference>
<organism evidence="8">
    <name type="scientific">hydrothermal vent metagenome</name>
    <dbReference type="NCBI Taxonomy" id="652676"/>
    <lineage>
        <taxon>unclassified sequences</taxon>
        <taxon>metagenomes</taxon>
        <taxon>ecological metagenomes</taxon>
    </lineage>
</organism>
<proteinExistence type="inferred from homology"/>
<sequence length="193" mass="22694">MDEDKTIVKASSGDQTAFMQLFEKHKDFVWNVAYRMVYDFDEAEDLAQEVFIAVWKNLATYQAKSKFSTWLYRITVNRTLNHVTRIKKNDEFNETKVHKFVDENIFMRQNPESAVFELEAEKALAALLARLEPERRMAVILREIEGFSYEEIARATNVKIGTVRSRIARGRDELERYAKEIKKEHGYGNRQDS</sequence>
<evidence type="ECO:0000259" key="7">
    <source>
        <dbReference type="Pfam" id="PF08281"/>
    </source>
</evidence>
<dbReference type="InterPro" id="IPR014284">
    <property type="entry name" value="RNA_pol_sigma-70_dom"/>
</dbReference>
<dbReference type="PROSITE" id="PS01063">
    <property type="entry name" value="SIGMA70_ECF"/>
    <property type="match status" value="1"/>
</dbReference>
<dbReference type="AlphaFoldDB" id="A0A3B1CTI0"/>
<dbReference type="PANTHER" id="PTHR43133">
    <property type="entry name" value="RNA POLYMERASE ECF-TYPE SIGMA FACTO"/>
    <property type="match status" value="1"/>
</dbReference>
<gene>
    <name evidence="8" type="ORF">MNBD_NITROSPINAE01-646</name>
</gene>
<dbReference type="InterPro" id="IPR036388">
    <property type="entry name" value="WH-like_DNA-bd_sf"/>
</dbReference>
<dbReference type="InterPro" id="IPR039425">
    <property type="entry name" value="RNA_pol_sigma-70-like"/>
</dbReference>
<dbReference type="EMBL" id="UOGC01000100">
    <property type="protein sequence ID" value="VAX19987.1"/>
    <property type="molecule type" value="Genomic_DNA"/>
</dbReference>
<dbReference type="SUPFAM" id="SSF88946">
    <property type="entry name" value="Sigma2 domain of RNA polymerase sigma factors"/>
    <property type="match status" value="1"/>
</dbReference>
<comment type="similarity">
    <text evidence="1">Belongs to the sigma-70 factor family. ECF subfamily.</text>
</comment>
<dbReference type="Gene3D" id="1.10.10.10">
    <property type="entry name" value="Winged helix-like DNA-binding domain superfamily/Winged helix DNA-binding domain"/>
    <property type="match status" value="1"/>
</dbReference>
<dbReference type="SUPFAM" id="SSF88659">
    <property type="entry name" value="Sigma3 and sigma4 domains of RNA polymerase sigma factors"/>
    <property type="match status" value="1"/>
</dbReference>
<dbReference type="NCBIfam" id="TIGR02937">
    <property type="entry name" value="sigma70-ECF"/>
    <property type="match status" value="1"/>
</dbReference>
<protein>
    <recommendedName>
        <fullName evidence="9">RNA polymerase sigma factor</fullName>
    </recommendedName>
</protein>
<keyword evidence="5" id="KW-0804">Transcription</keyword>
<dbReference type="InterPro" id="IPR007627">
    <property type="entry name" value="RNA_pol_sigma70_r2"/>
</dbReference>
<evidence type="ECO:0000256" key="4">
    <source>
        <dbReference type="ARBA" id="ARBA00023125"/>
    </source>
</evidence>
<dbReference type="InterPro" id="IPR000838">
    <property type="entry name" value="RNA_pol_sigma70_ECF_CS"/>
</dbReference>
<evidence type="ECO:0000256" key="2">
    <source>
        <dbReference type="ARBA" id="ARBA00023015"/>
    </source>
</evidence>
<dbReference type="Pfam" id="PF04542">
    <property type="entry name" value="Sigma70_r2"/>
    <property type="match status" value="1"/>
</dbReference>
<evidence type="ECO:0000256" key="5">
    <source>
        <dbReference type="ARBA" id="ARBA00023163"/>
    </source>
</evidence>
<dbReference type="Pfam" id="PF08281">
    <property type="entry name" value="Sigma70_r4_2"/>
    <property type="match status" value="1"/>
</dbReference>
<feature type="domain" description="RNA polymerase sigma-70 region 2" evidence="6">
    <location>
        <begin position="21"/>
        <end position="86"/>
    </location>
</feature>
<evidence type="ECO:0000256" key="1">
    <source>
        <dbReference type="ARBA" id="ARBA00010641"/>
    </source>
</evidence>
<dbReference type="GO" id="GO:0003677">
    <property type="term" value="F:DNA binding"/>
    <property type="evidence" value="ECO:0007669"/>
    <property type="project" value="UniProtKB-KW"/>
</dbReference>